<dbReference type="AlphaFoldDB" id="A0A0R3RSK1"/>
<protein>
    <submittedName>
        <fullName evidence="2">Ras-associating domain-containing protein</fullName>
    </submittedName>
</protein>
<evidence type="ECO:0000313" key="1">
    <source>
        <dbReference type="Proteomes" id="UP000050640"/>
    </source>
</evidence>
<name>A0A0R3RSK1_9BILA</name>
<organism evidence="1 2">
    <name type="scientific">Elaeophora elaphi</name>
    <dbReference type="NCBI Taxonomy" id="1147741"/>
    <lineage>
        <taxon>Eukaryota</taxon>
        <taxon>Metazoa</taxon>
        <taxon>Ecdysozoa</taxon>
        <taxon>Nematoda</taxon>
        <taxon>Chromadorea</taxon>
        <taxon>Rhabditida</taxon>
        <taxon>Spirurina</taxon>
        <taxon>Spiruromorpha</taxon>
        <taxon>Filarioidea</taxon>
        <taxon>Onchocercidae</taxon>
        <taxon>Elaeophora</taxon>
    </lineage>
</organism>
<dbReference type="WBParaSite" id="EEL_0000482601-mRNA-1">
    <property type="protein sequence ID" value="EEL_0000482601-mRNA-1"/>
    <property type="gene ID" value="EEL_0000482601"/>
</dbReference>
<accession>A0A0R3RSK1</accession>
<proteinExistence type="predicted"/>
<dbReference type="STRING" id="1147741.A0A0R3RSK1"/>
<evidence type="ECO:0000313" key="2">
    <source>
        <dbReference type="WBParaSite" id="EEL_0000482601-mRNA-1"/>
    </source>
</evidence>
<keyword evidence="1" id="KW-1185">Reference proteome</keyword>
<dbReference type="Proteomes" id="UP000050640">
    <property type="component" value="Unplaced"/>
</dbReference>
<sequence length="169" mass="18208">MERLSPKQQLRISVHADESVADWKTQIADVSPKKSPVDKSAPSVIAPVSVTLSPSSLIQKTAATSDAELQFQTATIHETSVEFVGLLPSEEVETAVAHATTLTETDVGCGTYQIVTSSLVENVKGSPVEDAVVKETAKFWNTSVGRFRFSLSDLPSQLCLIHSILTVRI</sequence>
<reference evidence="2" key="1">
    <citation type="submission" date="2017-02" db="UniProtKB">
        <authorList>
            <consortium name="WormBaseParasite"/>
        </authorList>
    </citation>
    <scope>IDENTIFICATION</scope>
</reference>